<organism evidence="1 2">
    <name type="scientific">Neophaeococcomyces mojaviensis</name>
    <dbReference type="NCBI Taxonomy" id="3383035"/>
    <lineage>
        <taxon>Eukaryota</taxon>
        <taxon>Fungi</taxon>
        <taxon>Dikarya</taxon>
        <taxon>Ascomycota</taxon>
        <taxon>Pezizomycotina</taxon>
        <taxon>Eurotiomycetes</taxon>
        <taxon>Chaetothyriomycetidae</taxon>
        <taxon>Chaetothyriales</taxon>
        <taxon>Chaetothyriales incertae sedis</taxon>
        <taxon>Neophaeococcomyces</taxon>
    </lineage>
</organism>
<keyword evidence="2" id="KW-1185">Reference proteome</keyword>
<comment type="caution">
    <text evidence="1">The sequence shown here is derived from an EMBL/GenBank/DDBJ whole genome shotgun (WGS) entry which is preliminary data.</text>
</comment>
<gene>
    <name evidence="1" type="ORF">H2198_000046</name>
</gene>
<proteinExistence type="predicted"/>
<dbReference type="Proteomes" id="UP001172386">
    <property type="component" value="Unassembled WGS sequence"/>
</dbReference>
<name>A0ACC3AL31_9EURO</name>
<dbReference type="EMBL" id="JAPDRQ010000001">
    <property type="protein sequence ID" value="KAJ9664700.1"/>
    <property type="molecule type" value="Genomic_DNA"/>
</dbReference>
<sequence>MEVDDSQAARALLTEHLQYTPLSLLDDVVDSVNNFIYQGINSLENGLLSTPPERLGFKVSKQIEGPEAAEPDYPEAKQEIDEGLHKLETLLNSTADKNFDRLEIYVLRNILSVPADLANWIRLNHYEGMTFSQAANAPTTESVDILRRKLAASRMVSRALATEQYRNEAILAQLRGILAPKSEDSSLPNLAFLTDSASRQTSSGQQPLTTNTTFTLSQLPALKVVLTDLKSKLTTLKDVQLGFDTAQDERREERREYIEQRTRSHLERNGHSTAASSGPLSSKRTDAAEVEALEKAASIFNPP</sequence>
<evidence type="ECO:0000313" key="2">
    <source>
        <dbReference type="Proteomes" id="UP001172386"/>
    </source>
</evidence>
<reference evidence="1" key="1">
    <citation type="submission" date="2022-10" db="EMBL/GenBank/DDBJ databases">
        <title>Culturing micro-colonial fungi from biological soil crusts in the Mojave desert and describing Neophaeococcomyces mojavensis, and introducing the new genera and species Taxawa tesnikishii.</title>
        <authorList>
            <person name="Kurbessoian T."/>
            <person name="Stajich J.E."/>
        </authorList>
    </citation>
    <scope>NUCLEOTIDE SEQUENCE</scope>
    <source>
        <strain evidence="1">JES_112</strain>
    </source>
</reference>
<evidence type="ECO:0000313" key="1">
    <source>
        <dbReference type="EMBL" id="KAJ9664700.1"/>
    </source>
</evidence>
<accession>A0ACC3AL31</accession>
<protein>
    <submittedName>
        <fullName evidence="1">Uncharacterized protein</fullName>
    </submittedName>
</protein>